<organism evidence="1">
    <name type="scientific">marine sediment metagenome</name>
    <dbReference type="NCBI Taxonomy" id="412755"/>
    <lineage>
        <taxon>unclassified sequences</taxon>
        <taxon>metagenomes</taxon>
        <taxon>ecological metagenomes</taxon>
    </lineage>
</organism>
<dbReference type="EMBL" id="LAZR01002821">
    <property type="protein sequence ID" value="KKN25191.1"/>
    <property type="molecule type" value="Genomic_DNA"/>
</dbReference>
<gene>
    <name evidence="1" type="ORF">LCGC14_0887170</name>
</gene>
<proteinExistence type="predicted"/>
<comment type="caution">
    <text evidence="1">The sequence shown here is derived from an EMBL/GenBank/DDBJ whole genome shotgun (WGS) entry which is preliminary data.</text>
</comment>
<sequence>MSQKKCEPGEHEYEGRYDLIYPKDTDGAPDMFAIVGLCQDKIYVCDVCFKCGSIVNRQS</sequence>
<dbReference type="AlphaFoldDB" id="A0A0F9RJM9"/>
<accession>A0A0F9RJM9</accession>
<reference evidence="1" key="1">
    <citation type="journal article" date="2015" name="Nature">
        <title>Complex archaea that bridge the gap between prokaryotes and eukaryotes.</title>
        <authorList>
            <person name="Spang A."/>
            <person name="Saw J.H."/>
            <person name="Jorgensen S.L."/>
            <person name="Zaremba-Niedzwiedzka K."/>
            <person name="Martijn J."/>
            <person name="Lind A.E."/>
            <person name="van Eijk R."/>
            <person name="Schleper C."/>
            <person name="Guy L."/>
            <person name="Ettema T.J."/>
        </authorList>
    </citation>
    <scope>NUCLEOTIDE SEQUENCE</scope>
</reference>
<protein>
    <submittedName>
        <fullName evidence="1">Uncharacterized protein</fullName>
    </submittedName>
</protein>
<evidence type="ECO:0000313" key="1">
    <source>
        <dbReference type="EMBL" id="KKN25191.1"/>
    </source>
</evidence>
<name>A0A0F9RJM9_9ZZZZ</name>